<evidence type="ECO:0000256" key="2">
    <source>
        <dbReference type="SAM" id="MobiDB-lite"/>
    </source>
</evidence>
<protein>
    <submittedName>
        <fullName evidence="3 4">Uncharacterized protein</fullName>
    </submittedName>
</protein>
<proteinExistence type="predicted"/>
<dbReference type="Gene3D" id="6.10.250.1310">
    <property type="match status" value="1"/>
</dbReference>
<feature type="region of interest" description="Disordered" evidence="2">
    <location>
        <begin position="356"/>
        <end position="389"/>
    </location>
</feature>
<feature type="compositionally biased region" description="Low complexity" evidence="2">
    <location>
        <begin position="578"/>
        <end position="593"/>
    </location>
</feature>
<dbReference type="PANTHER" id="PTHR35116:SF9">
    <property type="entry name" value="HELICASE MOM1"/>
    <property type="match status" value="1"/>
</dbReference>
<dbReference type="HOGENOM" id="CLU_392516_0_0_1"/>
<reference evidence="4" key="3">
    <citation type="submission" date="2015-04" db="UniProtKB">
        <authorList>
            <consortium name="EnsemblPlants"/>
        </authorList>
    </citation>
    <scope>IDENTIFICATION</scope>
    <source>
        <strain evidence="4">cv. Jemalong A17</strain>
    </source>
</reference>
<reference evidence="3 5" key="1">
    <citation type="journal article" date="2011" name="Nature">
        <title>The Medicago genome provides insight into the evolution of rhizobial symbioses.</title>
        <authorList>
            <person name="Young N.D."/>
            <person name="Debelle F."/>
            <person name="Oldroyd G.E."/>
            <person name="Geurts R."/>
            <person name="Cannon S.B."/>
            <person name="Udvardi M.K."/>
            <person name="Benedito V.A."/>
            <person name="Mayer K.F."/>
            <person name="Gouzy J."/>
            <person name="Schoof H."/>
            <person name="Van de Peer Y."/>
            <person name="Proost S."/>
            <person name="Cook D.R."/>
            <person name="Meyers B.C."/>
            <person name="Spannagl M."/>
            <person name="Cheung F."/>
            <person name="De Mita S."/>
            <person name="Krishnakumar V."/>
            <person name="Gundlach H."/>
            <person name="Zhou S."/>
            <person name="Mudge J."/>
            <person name="Bharti A.K."/>
            <person name="Murray J.D."/>
            <person name="Naoumkina M.A."/>
            <person name="Rosen B."/>
            <person name="Silverstein K.A."/>
            <person name="Tang H."/>
            <person name="Rombauts S."/>
            <person name="Zhao P.X."/>
            <person name="Zhou P."/>
            <person name="Barbe V."/>
            <person name="Bardou P."/>
            <person name="Bechner M."/>
            <person name="Bellec A."/>
            <person name="Berger A."/>
            <person name="Berges H."/>
            <person name="Bidwell S."/>
            <person name="Bisseling T."/>
            <person name="Choisne N."/>
            <person name="Couloux A."/>
            <person name="Denny R."/>
            <person name="Deshpande S."/>
            <person name="Dai X."/>
            <person name="Doyle J.J."/>
            <person name="Dudez A.M."/>
            <person name="Farmer A.D."/>
            <person name="Fouteau S."/>
            <person name="Franken C."/>
            <person name="Gibelin C."/>
            <person name="Gish J."/>
            <person name="Goldstein S."/>
            <person name="Gonzalez A.J."/>
            <person name="Green P.J."/>
            <person name="Hallab A."/>
            <person name="Hartog M."/>
            <person name="Hua A."/>
            <person name="Humphray S.J."/>
            <person name="Jeong D.H."/>
            <person name="Jing Y."/>
            <person name="Jocker A."/>
            <person name="Kenton S.M."/>
            <person name="Kim D.J."/>
            <person name="Klee K."/>
            <person name="Lai H."/>
            <person name="Lang C."/>
            <person name="Lin S."/>
            <person name="Macmil S.L."/>
            <person name="Magdelenat G."/>
            <person name="Matthews L."/>
            <person name="McCorrison J."/>
            <person name="Monaghan E.L."/>
            <person name="Mun J.H."/>
            <person name="Najar F.Z."/>
            <person name="Nicholson C."/>
            <person name="Noirot C."/>
            <person name="O'Bleness M."/>
            <person name="Paule C.R."/>
            <person name="Poulain J."/>
            <person name="Prion F."/>
            <person name="Qin B."/>
            <person name="Qu C."/>
            <person name="Retzel E.F."/>
            <person name="Riddle C."/>
            <person name="Sallet E."/>
            <person name="Samain S."/>
            <person name="Samson N."/>
            <person name="Sanders I."/>
            <person name="Saurat O."/>
            <person name="Scarpelli C."/>
            <person name="Schiex T."/>
            <person name="Segurens B."/>
            <person name="Severin A.J."/>
            <person name="Sherrier D.J."/>
            <person name="Shi R."/>
            <person name="Sims S."/>
            <person name="Singer S.R."/>
            <person name="Sinharoy S."/>
            <person name="Sterck L."/>
            <person name="Viollet A."/>
            <person name="Wang B.B."/>
            <person name="Wang K."/>
            <person name="Wang M."/>
            <person name="Wang X."/>
            <person name="Warfsmann J."/>
            <person name="Weissenbach J."/>
            <person name="White D.D."/>
            <person name="White J.D."/>
            <person name="Wiley G.B."/>
            <person name="Wincker P."/>
            <person name="Xing Y."/>
            <person name="Yang L."/>
            <person name="Yao Z."/>
            <person name="Ying F."/>
            <person name="Zhai J."/>
            <person name="Zhou L."/>
            <person name="Zuber A."/>
            <person name="Denarie J."/>
            <person name="Dixon R.A."/>
            <person name="May G.D."/>
            <person name="Schwartz D.C."/>
            <person name="Rogers J."/>
            <person name="Quetier F."/>
            <person name="Town C.D."/>
            <person name="Roe B.A."/>
        </authorList>
    </citation>
    <scope>NUCLEOTIDE SEQUENCE [LARGE SCALE GENOMIC DNA]</scope>
    <source>
        <strain evidence="3">A17</strain>
        <strain evidence="4 5">cv. Jemalong A17</strain>
    </source>
</reference>
<name>A0A072VBK2_MEDTR</name>
<accession>A0A072VBK2</accession>
<keyword evidence="5" id="KW-1185">Reference proteome</keyword>
<evidence type="ECO:0000313" key="3">
    <source>
        <dbReference type="EMBL" id="KEH39354.1"/>
    </source>
</evidence>
<sequence length="703" mass="76796">MARTETVNILNIDHQKRIEELKCQHEASLKELEDKQSALILKIQDWEATWVEEVKSWAKNELRNMVASKEPGTGIDYLQMCDNVVESMIEAGDMVTETNSPSVSKTVLLQNSLVKYDRANEMDILVSNDQPVSGSEDHNATENQYVSQEIIISKHSHSREQNSDVATSMTDEDNRCAKFGHGSQDGCEMPSLGNTCLPDCENATHLEHQCSDGVSSSIPEGKILVEVQETNNEGDSMCVSEIHVQVEMPVTDSVTDCLLQNATHLNPPSSIDQISDRGSIDAPVLDAVMIKISLSNPPLEQQIPDGDVPFIVPENSHAVGDCDKGIGPSTNATAATLVDNSTTNAIVTSVNVMEPLGHGKQLPSVESAADKDSDGEMQNSSEQIQLASSSSDIVPANQITVPSNQVNQLAHAELSSNLVMSGLSNVHLATEDEHQLNSICGLPANHSEQSSVVPNKDVGQSHLNSNLDLLTASRVRAQSANPRNFSIPLAMKSHPIQSKTPSPSRRLPHLSHDIEFKRIQKIIEKTSKNNEDMKLQLKSDFEKELAELRRKYDVKLQEIEQLHQLSRQQVAIRPFLVSGSSSGEPPSTSLPSPSIAPNSQHMLPPGYNMSRTFSGVSGRPPLINTTRQHLVIFEHLLPRMLMSHSGKDRHAISLIHKMGRQPDSAGRLASPNLPVSGYLGINMVATSSHQAAFPNLACYSDDE</sequence>
<keyword evidence="1" id="KW-0175">Coiled coil</keyword>
<dbReference type="STRING" id="3880.A0A072VBK2"/>
<organism evidence="3 5">
    <name type="scientific">Medicago truncatula</name>
    <name type="common">Barrel medic</name>
    <name type="synonym">Medicago tribuloides</name>
    <dbReference type="NCBI Taxonomy" id="3880"/>
    <lineage>
        <taxon>Eukaryota</taxon>
        <taxon>Viridiplantae</taxon>
        <taxon>Streptophyta</taxon>
        <taxon>Embryophyta</taxon>
        <taxon>Tracheophyta</taxon>
        <taxon>Spermatophyta</taxon>
        <taxon>Magnoliopsida</taxon>
        <taxon>eudicotyledons</taxon>
        <taxon>Gunneridae</taxon>
        <taxon>Pentapetalae</taxon>
        <taxon>rosids</taxon>
        <taxon>fabids</taxon>
        <taxon>Fabales</taxon>
        <taxon>Fabaceae</taxon>
        <taxon>Papilionoideae</taxon>
        <taxon>50 kb inversion clade</taxon>
        <taxon>NPAAA clade</taxon>
        <taxon>Hologalegina</taxon>
        <taxon>IRL clade</taxon>
        <taxon>Trifolieae</taxon>
        <taxon>Medicago</taxon>
    </lineage>
</organism>
<dbReference type="PANTHER" id="PTHR35116">
    <property type="entry name" value="HELICASE PROTEIN MOM1"/>
    <property type="match status" value="1"/>
</dbReference>
<dbReference type="EnsemblPlants" id="KEH39354">
    <property type="protein sequence ID" value="KEH39354"/>
    <property type="gene ID" value="MTR_2g094970"/>
</dbReference>
<evidence type="ECO:0000256" key="1">
    <source>
        <dbReference type="SAM" id="Coils"/>
    </source>
</evidence>
<dbReference type="Proteomes" id="UP000002051">
    <property type="component" value="Chromosome 2"/>
</dbReference>
<evidence type="ECO:0000313" key="4">
    <source>
        <dbReference type="EnsemblPlants" id="KEH39354"/>
    </source>
</evidence>
<gene>
    <name evidence="3" type="ordered locus">MTR_2g094970</name>
</gene>
<feature type="region of interest" description="Disordered" evidence="2">
    <location>
        <begin position="577"/>
        <end position="601"/>
    </location>
</feature>
<dbReference type="GO" id="GO:0031507">
    <property type="term" value="P:heterochromatin formation"/>
    <property type="evidence" value="ECO:0007669"/>
    <property type="project" value="InterPro"/>
</dbReference>
<feature type="coiled-coil region" evidence="1">
    <location>
        <begin position="18"/>
        <end position="49"/>
    </location>
</feature>
<feature type="compositionally biased region" description="Low complexity" evidence="2">
    <location>
        <begin position="380"/>
        <end position="389"/>
    </location>
</feature>
<reference evidence="3 5" key="2">
    <citation type="journal article" date="2014" name="BMC Genomics">
        <title>An improved genome release (version Mt4.0) for the model legume Medicago truncatula.</title>
        <authorList>
            <person name="Tang H."/>
            <person name="Krishnakumar V."/>
            <person name="Bidwell S."/>
            <person name="Rosen B."/>
            <person name="Chan A."/>
            <person name="Zhou S."/>
            <person name="Gentzbittel L."/>
            <person name="Childs K.L."/>
            <person name="Yandell M."/>
            <person name="Gundlach H."/>
            <person name="Mayer K.F."/>
            <person name="Schwartz D.C."/>
            <person name="Town C.D."/>
        </authorList>
    </citation>
    <scope>GENOME REANNOTATION</scope>
    <source>
        <strain evidence="3">A17</strain>
        <strain evidence="4 5">cv. Jemalong A17</strain>
    </source>
</reference>
<evidence type="ECO:0000313" key="5">
    <source>
        <dbReference type="Proteomes" id="UP000002051"/>
    </source>
</evidence>
<dbReference type="EMBL" id="CM001218">
    <property type="protein sequence ID" value="KEH39354.1"/>
    <property type="molecule type" value="Genomic_DNA"/>
</dbReference>
<dbReference type="AlphaFoldDB" id="A0A072VBK2"/>
<feature type="coiled-coil region" evidence="1">
    <location>
        <begin position="538"/>
        <end position="565"/>
    </location>
</feature>
<dbReference type="InterPro" id="IPR039322">
    <property type="entry name" value="MOM1"/>
</dbReference>